<sequence>MLQGRTVEEFSQLPLVQRKSIFGQHLVQPQRVIIEEGDQAIRARVHGSFCATCNPCFHYTEPRCVVDLNPEGDDGHEMNPAIANGVLLLQQLFMGKDEKGKQMIKEAREVHYGENEFWVRLHWLCEFRCDQYDFGTVLPIAPLARRLIVETDLHDGYDAENDMDDNPFYPHDGIGDRKENIDPNHIRPSGDIVARRTRKRLEELFLFVNAEEITLVLRGGGPSDGSDAATRQTIADISVTVKRLIEFFGNRFAIEKWPKNRSRSTRNLVSYWSKPTDLTRRDVNEGRASFQQQMQMDVERWTREPVTIKSPS</sequence>
<evidence type="ECO:0000313" key="1">
    <source>
        <dbReference type="EMBL" id="OBS15017.1"/>
    </source>
</evidence>
<evidence type="ECO:0000313" key="2">
    <source>
        <dbReference type="Proteomes" id="UP000091967"/>
    </source>
</evidence>
<organism evidence="1 2">
    <name type="scientific">Fusarium poae</name>
    <dbReference type="NCBI Taxonomy" id="36050"/>
    <lineage>
        <taxon>Eukaryota</taxon>
        <taxon>Fungi</taxon>
        <taxon>Dikarya</taxon>
        <taxon>Ascomycota</taxon>
        <taxon>Pezizomycotina</taxon>
        <taxon>Sordariomycetes</taxon>
        <taxon>Hypocreomycetidae</taxon>
        <taxon>Hypocreales</taxon>
        <taxon>Nectriaceae</taxon>
        <taxon>Fusarium</taxon>
    </lineage>
</organism>
<comment type="caution">
    <text evidence="1">The sequence shown here is derived from an EMBL/GenBank/DDBJ whole genome shotgun (WGS) entry which is preliminary data.</text>
</comment>
<name>A0A1B8A3G5_FUSPO</name>
<dbReference type="EMBL" id="LYXU01000176">
    <property type="protein sequence ID" value="OBS15017.1"/>
    <property type="molecule type" value="Genomic_DNA"/>
</dbReference>
<keyword evidence="2" id="KW-1185">Reference proteome</keyword>
<accession>A0A1B8A3G5</accession>
<dbReference type="AlphaFoldDB" id="A0A1B8A3G5"/>
<protein>
    <submittedName>
        <fullName evidence="1">Uncharacterized protein</fullName>
    </submittedName>
</protein>
<gene>
    <name evidence="1" type="ORF">FPOA_14041</name>
</gene>
<dbReference type="OMA" id="HYTEPRC"/>
<reference evidence="1 2" key="1">
    <citation type="submission" date="2016-06" db="EMBL/GenBank/DDBJ databases">
        <title>Living apart together: crosstalk between the core and supernumerary genomes in a fungal plant pathogen.</title>
        <authorList>
            <person name="Vanheule A."/>
            <person name="Audenaert K."/>
            <person name="Warris S."/>
            <person name="Van De Geest H."/>
            <person name="Schijlen E."/>
            <person name="Hofte M."/>
            <person name="De Saeger S."/>
            <person name="Haesaert G."/>
            <person name="Waalwijk C."/>
            <person name="Van Der Lee T."/>
        </authorList>
    </citation>
    <scope>NUCLEOTIDE SEQUENCE [LARGE SCALE GENOMIC DNA]</scope>
    <source>
        <strain evidence="1 2">2516</strain>
    </source>
</reference>
<dbReference type="Proteomes" id="UP000091967">
    <property type="component" value="Unassembled WGS sequence"/>
</dbReference>
<proteinExistence type="predicted"/>